<organism evidence="1 2">
    <name type="scientific">Serendipita indica (strain DSM 11827)</name>
    <name type="common">Root endophyte fungus</name>
    <name type="synonym">Piriformospora indica</name>
    <dbReference type="NCBI Taxonomy" id="1109443"/>
    <lineage>
        <taxon>Eukaryota</taxon>
        <taxon>Fungi</taxon>
        <taxon>Dikarya</taxon>
        <taxon>Basidiomycota</taxon>
        <taxon>Agaricomycotina</taxon>
        <taxon>Agaricomycetes</taxon>
        <taxon>Sebacinales</taxon>
        <taxon>Serendipitaceae</taxon>
        <taxon>Serendipita</taxon>
    </lineage>
</organism>
<keyword evidence="2" id="KW-1185">Reference proteome</keyword>
<dbReference type="InParanoid" id="G4TW57"/>
<dbReference type="Proteomes" id="UP000007148">
    <property type="component" value="Unassembled WGS sequence"/>
</dbReference>
<proteinExistence type="predicted"/>
<dbReference type="eggNOG" id="ENOG502QU23">
    <property type="taxonomic scope" value="Eukaryota"/>
</dbReference>
<evidence type="ECO:0000313" key="2">
    <source>
        <dbReference type="Proteomes" id="UP000007148"/>
    </source>
</evidence>
<reference evidence="1 2" key="1">
    <citation type="journal article" date="2011" name="PLoS Pathog.">
        <title>Endophytic Life Strategies Decoded by Genome and Transcriptome Analyses of the Mutualistic Root Symbiont Piriformospora indica.</title>
        <authorList>
            <person name="Zuccaro A."/>
            <person name="Lahrmann U."/>
            <person name="Guldener U."/>
            <person name="Langen G."/>
            <person name="Pfiffi S."/>
            <person name="Biedenkopf D."/>
            <person name="Wong P."/>
            <person name="Samans B."/>
            <person name="Grimm C."/>
            <person name="Basiewicz M."/>
            <person name="Murat C."/>
            <person name="Martin F."/>
            <person name="Kogel K.H."/>
        </authorList>
    </citation>
    <scope>NUCLEOTIDE SEQUENCE [LARGE SCALE GENOMIC DNA]</scope>
    <source>
        <strain evidence="1 2">DSM 11827</strain>
    </source>
</reference>
<dbReference type="AlphaFoldDB" id="G4TW57"/>
<accession>G4TW57</accession>
<sequence>MPGLAKDGQETPTPGQVRSLTSTNNFINFCLTQNVPLTDGKQIREGSCNVVPMGRIIAKDKLPSAKFVFPRNFSKIPANQPFTAKLKIRNLQAGAFTNAQANYYAAPAEVNNQGILIGHSHLVIEPIKSLDDTDPTDPTKFAFFKGLNAPLDGESTLSTTLDKGLPPGVYRMFSINTAANHQPALGSIAQHGSFDDGVYFTAE</sequence>
<dbReference type="STRING" id="1109443.G4TW57"/>
<protein>
    <submittedName>
        <fullName evidence="1">Uncharacterized protein</fullName>
    </submittedName>
</protein>
<gene>
    <name evidence="1" type="ORF">PIIN_09540</name>
</gene>
<name>G4TW57_SERID</name>
<dbReference type="OMA" id="THQPVVM"/>
<dbReference type="InterPro" id="IPR053216">
    <property type="entry name" value="Appressorial_penetr-assoc"/>
</dbReference>
<evidence type="ECO:0000313" key="1">
    <source>
        <dbReference type="EMBL" id="CCA75550.1"/>
    </source>
</evidence>
<dbReference type="OrthoDB" id="2336871at2759"/>
<dbReference type="EMBL" id="CAFZ01000470">
    <property type="protein sequence ID" value="CCA75550.1"/>
    <property type="molecule type" value="Genomic_DNA"/>
</dbReference>
<dbReference type="PANTHER" id="PTHR34587:SF2">
    <property type="entry name" value="G-PROTEIN COUPLED RECEPTORS FAMILY 1 PROFILE DOMAIN-CONTAINING PROTEIN"/>
    <property type="match status" value="1"/>
</dbReference>
<dbReference type="HOGENOM" id="CLU_029378_3_1_1"/>
<comment type="caution">
    <text evidence="1">The sequence shown here is derived from an EMBL/GenBank/DDBJ whole genome shotgun (WGS) entry which is preliminary data.</text>
</comment>
<dbReference type="PANTHER" id="PTHR34587">
    <property type="entry name" value="VWFA DOMAIN-CONTAINING PROTEIN"/>
    <property type="match status" value="1"/>
</dbReference>